<comment type="catalytic activity">
    <reaction evidence="11">
        <text>L-tyrosyl-[protein] + ATP = O-phospho-L-tyrosyl-[protein] + ADP + H(+)</text>
        <dbReference type="Rhea" id="RHEA:10596"/>
        <dbReference type="Rhea" id="RHEA-COMP:10136"/>
        <dbReference type="Rhea" id="RHEA-COMP:20101"/>
        <dbReference type="ChEBI" id="CHEBI:15378"/>
        <dbReference type="ChEBI" id="CHEBI:30616"/>
        <dbReference type="ChEBI" id="CHEBI:46858"/>
        <dbReference type="ChEBI" id="CHEBI:61978"/>
        <dbReference type="ChEBI" id="CHEBI:456216"/>
        <dbReference type="EC" id="2.7.12.2"/>
    </reaction>
</comment>
<reference evidence="16" key="1">
    <citation type="journal article" date="2012" name="G3 (Bethesda)">
        <title>Pichia sorbitophila, an interspecies yeast hybrid reveals early steps of genome resolution following polyploidization.</title>
        <authorList>
            <person name="Leh Louis V."/>
            <person name="Despons L."/>
            <person name="Friedrich A."/>
            <person name="Martin T."/>
            <person name="Durrens P."/>
            <person name="Casaregola S."/>
            <person name="Neuveglise C."/>
            <person name="Fairhead C."/>
            <person name="Marck C."/>
            <person name="Cruz J.A."/>
            <person name="Straub M.L."/>
            <person name="Kugler V."/>
            <person name="Sacerdot C."/>
            <person name="Uzunov Z."/>
            <person name="Thierry A."/>
            <person name="Weiss S."/>
            <person name="Bleykasten C."/>
            <person name="De Montigny J."/>
            <person name="Jacques N."/>
            <person name="Jung P."/>
            <person name="Lemaire M."/>
            <person name="Mallet S."/>
            <person name="Morel G."/>
            <person name="Richard G.F."/>
            <person name="Sarkar A."/>
            <person name="Savel G."/>
            <person name="Schacherer J."/>
            <person name="Seret M.L."/>
            <person name="Talla E."/>
            <person name="Samson G."/>
            <person name="Jubin C."/>
            <person name="Poulain J."/>
            <person name="Vacherie B."/>
            <person name="Barbe V."/>
            <person name="Pelletier E."/>
            <person name="Sherman D.J."/>
            <person name="Westhof E."/>
            <person name="Weissenbach J."/>
            <person name="Baret P.V."/>
            <person name="Wincker P."/>
            <person name="Gaillardin C."/>
            <person name="Dujon B."/>
            <person name="Souciet J.L."/>
        </authorList>
    </citation>
    <scope>NUCLEOTIDE SEQUENCE [LARGE SCALE GENOMIC DNA]</scope>
    <source>
        <strain evidence="16">CBS 270.75 / DBVPG 7215 / KCTC 17166 / NRRL Y-17582</strain>
    </source>
</reference>
<proteinExistence type="inferred from homology"/>
<evidence type="ECO:0000313" key="15">
    <source>
        <dbReference type="EMBL" id="AET39670.1"/>
    </source>
</evidence>
<dbReference type="GO" id="GO:0071507">
    <property type="term" value="P:pheromone response MAPK cascade"/>
    <property type="evidence" value="ECO:0007669"/>
    <property type="project" value="UniProtKB-ARBA"/>
</dbReference>
<dbReference type="eggNOG" id="KOG0581">
    <property type="taxonomic scope" value="Eukaryota"/>
</dbReference>
<evidence type="ECO:0000256" key="3">
    <source>
        <dbReference type="ARBA" id="ARBA00022679"/>
    </source>
</evidence>
<evidence type="ECO:0000256" key="9">
    <source>
        <dbReference type="ARBA" id="ARBA00049014"/>
    </source>
</evidence>
<dbReference type="GO" id="GO:0051286">
    <property type="term" value="C:cell tip"/>
    <property type="evidence" value="ECO:0007669"/>
    <property type="project" value="UniProtKB-ARBA"/>
</dbReference>
<evidence type="ECO:0000256" key="2">
    <source>
        <dbReference type="ARBA" id="ARBA00022553"/>
    </source>
</evidence>
<dbReference type="GO" id="GO:0004708">
    <property type="term" value="F:MAP kinase kinase activity"/>
    <property type="evidence" value="ECO:0007669"/>
    <property type="project" value="UniProtKB-EC"/>
</dbReference>
<comment type="catalytic activity">
    <reaction evidence="10">
        <text>L-threonyl-[protein] + ATP = O-phospho-L-threonyl-[protein] + ADP + H(+)</text>
        <dbReference type="Rhea" id="RHEA:46608"/>
        <dbReference type="Rhea" id="RHEA-COMP:11060"/>
        <dbReference type="Rhea" id="RHEA-COMP:11605"/>
        <dbReference type="ChEBI" id="CHEBI:15378"/>
        <dbReference type="ChEBI" id="CHEBI:30013"/>
        <dbReference type="ChEBI" id="CHEBI:30616"/>
        <dbReference type="ChEBI" id="CHEBI:61977"/>
        <dbReference type="ChEBI" id="CHEBI:456216"/>
        <dbReference type="EC" id="2.7.12.2"/>
    </reaction>
</comment>
<evidence type="ECO:0000256" key="12">
    <source>
        <dbReference type="PROSITE-ProRule" id="PRU10141"/>
    </source>
</evidence>
<dbReference type="SUPFAM" id="SSF56112">
    <property type="entry name" value="Protein kinase-like (PK-like)"/>
    <property type="match status" value="1"/>
</dbReference>
<keyword evidence="6 12" id="KW-0067">ATP-binding</keyword>
<evidence type="ECO:0000259" key="14">
    <source>
        <dbReference type="PROSITE" id="PS50011"/>
    </source>
</evidence>
<keyword evidence="1" id="KW-0723">Serine/threonine-protein kinase</keyword>
<dbReference type="KEGG" id="erc:Ecym_4647"/>
<dbReference type="InterPro" id="IPR000719">
    <property type="entry name" value="Prot_kinase_dom"/>
</dbReference>
<keyword evidence="2" id="KW-0597">Phosphoprotein</keyword>
<protein>
    <recommendedName>
        <fullName evidence="8">mitogen-activated protein kinase kinase</fullName>
        <ecNumber evidence="8">2.7.12.2</ecNumber>
    </recommendedName>
</protein>
<keyword evidence="16" id="KW-1185">Reference proteome</keyword>
<dbReference type="GO" id="GO:0004674">
    <property type="term" value="F:protein serine/threonine kinase activity"/>
    <property type="evidence" value="ECO:0007669"/>
    <property type="project" value="UniProtKB-KW"/>
</dbReference>
<feature type="binding site" evidence="12">
    <location>
        <position position="244"/>
    </location>
    <ligand>
        <name>ATP</name>
        <dbReference type="ChEBI" id="CHEBI:30616"/>
    </ligand>
</feature>
<comment type="similarity">
    <text evidence="7">Belongs to the protein kinase superfamily. STE Ser/Thr protein kinase family. MAP kinase kinase subfamily.</text>
</comment>
<dbReference type="GeneID" id="11470193"/>
<evidence type="ECO:0000256" key="10">
    <source>
        <dbReference type="ARBA" id="ARBA00049299"/>
    </source>
</evidence>
<dbReference type="Proteomes" id="UP000006790">
    <property type="component" value="Chromosome 4"/>
</dbReference>
<dbReference type="EMBL" id="CP002500">
    <property type="protein sequence ID" value="AET39670.1"/>
    <property type="molecule type" value="Genomic_DNA"/>
</dbReference>
<dbReference type="PROSITE" id="PS00107">
    <property type="entry name" value="PROTEIN_KINASE_ATP"/>
    <property type="match status" value="1"/>
</dbReference>
<dbReference type="EC" id="2.7.12.2" evidence="8"/>
<feature type="compositionally biased region" description="Low complexity" evidence="13">
    <location>
        <begin position="163"/>
        <end position="182"/>
    </location>
</feature>
<dbReference type="FunCoup" id="G8JSE8">
    <property type="interactions" value="530"/>
</dbReference>
<feature type="region of interest" description="Disordered" evidence="13">
    <location>
        <begin position="1"/>
        <end position="136"/>
    </location>
</feature>
<dbReference type="OrthoDB" id="10252354at2759"/>
<keyword evidence="3" id="KW-0808">Transferase</keyword>
<feature type="domain" description="Protein kinase" evidence="14">
    <location>
        <begin position="215"/>
        <end position="491"/>
    </location>
</feature>
<evidence type="ECO:0000313" key="16">
    <source>
        <dbReference type="Proteomes" id="UP000006790"/>
    </source>
</evidence>
<feature type="compositionally biased region" description="Low complexity" evidence="13">
    <location>
        <begin position="91"/>
        <end position="103"/>
    </location>
</feature>
<dbReference type="FunFam" id="1.10.510.10:FF:000921">
    <property type="entry name" value="Serine/threonine-protein kinase STE7"/>
    <property type="match status" value="1"/>
</dbReference>
<accession>G8JSE8</accession>
<dbReference type="STRING" id="931890.G8JSE8"/>
<evidence type="ECO:0000256" key="5">
    <source>
        <dbReference type="ARBA" id="ARBA00022777"/>
    </source>
</evidence>
<comment type="catalytic activity">
    <reaction evidence="9">
        <text>L-seryl-[protein] + ATP = O-phospho-L-seryl-[protein] + ADP + H(+)</text>
        <dbReference type="Rhea" id="RHEA:17989"/>
        <dbReference type="Rhea" id="RHEA-COMP:9863"/>
        <dbReference type="Rhea" id="RHEA-COMP:11604"/>
        <dbReference type="ChEBI" id="CHEBI:15378"/>
        <dbReference type="ChEBI" id="CHEBI:29999"/>
        <dbReference type="ChEBI" id="CHEBI:30616"/>
        <dbReference type="ChEBI" id="CHEBI:83421"/>
        <dbReference type="ChEBI" id="CHEBI:456216"/>
        <dbReference type="EC" id="2.7.12.2"/>
    </reaction>
</comment>
<dbReference type="Gene3D" id="1.10.510.10">
    <property type="entry name" value="Transferase(Phosphotransferase) domain 1"/>
    <property type="match status" value="1"/>
</dbReference>
<evidence type="ECO:0000256" key="7">
    <source>
        <dbReference type="ARBA" id="ARBA00038035"/>
    </source>
</evidence>
<evidence type="ECO:0000256" key="8">
    <source>
        <dbReference type="ARBA" id="ARBA00038999"/>
    </source>
</evidence>
<keyword evidence="4 12" id="KW-0547">Nucleotide-binding</keyword>
<dbReference type="PROSITE" id="PS50011">
    <property type="entry name" value="PROTEIN_KINASE_DOM"/>
    <property type="match status" value="1"/>
</dbReference>
<evidence type="ECO:0000256" key="1">
    <source>
        <dbReference type="ARBA" id="ARBA00022527"/>
    </source>
</evidence>
<dbReference type="RefSeq" id="XP_003646487.1">
    <property type="nucleotide sequence ID" value="XM_003646439.1"/>
</dbReference>
<dbReference type="InterPro" id="IPR017441">
    <property type="entry name" value="Protein_kinase_ATP_BS"/>
</dbReference>
<sequence>MSQHFFQPRSLKRKNFKKLTLESSSHESRDEGTDVFEGEPARQERQEPVPIGRHERDDGMIRGMVLSPQGLTTPSSKDKSRSGHPNSRQTSIGRSSSLSSSADEGGGNTHKASRTLSSQSSSSSNDNGRSNGKLTLHMKRLKKPLNLKIEPQGVKSRVVIAQPSPTNSENSSNSISPITPENVMNNTRGHHSLSKKFSRLSIFHDDNNDIQLEDLVQLGKIGAGNSGTVVKTLHVPDSRIIAKKSIPVENSELVRNQLMRELTIMKNVKDHINIVGFFGAYYTTITNHEIIILMEYMDCGSLDKISGTYRRSCTRNDEPINSSTSWFTELSLSKISYAVLNGLSYLYHEYKIIHRDIKPSNILINSKGYVKICDFGVSKKMIDSIADTFVGTSTYMSPERIQGSCYSTKGDVWSLGLMIIELVTGEFPLGGHNDTPEGILDLLQRIVNEGPPRLPYKGDFSSELVDFVNSCCVKDERKRSSLQELMSHTYITKYNNNDDYQRTFRHWCKKIKKRVKEDKMIQREKIERAKLVNRQLERSAQAATAARGGR</sequence>
<organism evidence="15 16">
    <name type="scientific">Eremothecium cymbalariae (strain CBS 270.75 / DBVPG 7215 / KCTC 17166 / NRRL Y-17582)</name>
    <name type="common">Yeast</name>
    <dbReference type="NCBI Taxonomy" id="931890"/>
    <lineage>
        <taxon>Eukaryota</taxon>
        <taxon>Fungi</taxon>
        <taxon>Dikarya</taxon>
        <taxon>Ascomycota</taxon>
        <taxon>Saccharomycotina</taxon>
        <taxon>Saccharomycetes</taxon>
        <taxon>Saccharomycetales</taxon>
        <taxon>Saccharomycetaceae</taxon>
        <taxon>Eremothecium</taxon>
    </lineage>
</organism>
<dbReference type="FunFam" id="3.30.200.20:FF:000040">
    <property type="entry name" value="Dual specificity mitogen-activated protein kinase kinase"/>
    <property type="match status" value="1"/>
</dbReference>
<dbReference type="HOGENOM" id="CLU_000288_63_23_1"/>
<name>G8JSE8_ERECY</name>
<dbReference type="InParanoid" id="G8JSE8"/>
<gene>
    <name evidence="15" type="ordered locus">Ecym_4647</name>
</gene>
<dbReference type="SMART" id="SM00220">
    <property type="entry name" value="S_TKc"/>
    <property type="match status" value="1"/>
</dbReference>
<evidence type="ECO:0000256" key="6">
    <source>
        <dbReference type="ARBA" id="ARBA00022840"/>
    </source>
</evidence>
<evidence type="ECO:0000256" key="11">
    <source>
        <dbReference type="ARBA" id="ARBA00051693"/>
    </source>
</evidence>
<dbReference type="AlphaFoldDB" id="G8JSE8"/>
<dbReference type="PANTHER" id="PTHR48013">
    <property type="entry name" value="DUAL SPECIFICITY MITOGEN-ACTIVATED PROTEIN KINASE KINASE 5-RELATED"/>
    <property type="match status" value="1"/>
</dbReference>
<feature type="compositionally biased region" description="Basic and acidic residues" evidence="13">
    <location>
        <begin position="39"/>
        <end position="60"/>
    </location>
</feature>
<dbReference type="InterPro" id="IPR011009">
    <property type="entry name" value="Kinase-like_dom_sf"/>
</dbReference>
<dbReference type="PANTHER" id="PTHR48013:SF9">
    <property type="entry name" value="DUAL SPECIFICITY MITOGEN-ACTIVATED PROTEIN KINASE KINASE 5"/>
    <property type="match status" value="1"/>
</dbReference>
<dbReference type="InterPro" id="IPR008271">
    <property type="entry name" value="Ser/Thr_kinase_AS"/>
</dbReference>
<evidence type="ECO:0000256" key="13">
    <source>
        <dbReference type="SAM" id="MobiDB-lite"/>
    </source>
</evidence>
<dbReference type="Gene3D" id="3.30.200.20">
    <property type="entry name" value="Phosphorylase Kinase, domain 1"/>
    <property type="match status" value="1"/>
</dbReference>
<dbReference type="Pfam" id="PF00069">
    <property type="entry name" value="Pkinase"/>
    <property type="match status" value="1"/>
</dbReference>
<keyword evidence="5" id="KW-0418">Kinase</keyword>
<feature type="region of interest" description="Disordered" evidence="13">
    <location>
        <begin position="163"/>
        <end position="183"/>
    </location>
</feature>
<dbReference type="GO" id="GO:0005524">
    <property type="term" value="F:ATP binding"/>
    <property type="evidence" value="ECO:0007669"/>
    <property type="project" value="UniProtKB-UniRule"/>
</dbReference>
<evidence type="ECO:0000256" key="4">
    <source>
        <dbReference type="ARBA" id="ARBA00022741"/>
    </source>
</evidence>
<dbReference type="PROSITE" id="PS00108">
    <property type="entry name" value="PROTEIN_KINASE_ST"/>
    <property type="match status" value="1"/>
</dbReference>
<dbReference type="OMA" id="GVVRICW"/>